<feature type="domain" description="Amidohydrolase-related" evidence="13">
    <location>
        <begin position="51"/>
        <end position="385"/>
    </location>
</feature>
<feature type="active site" description="Proton donor/acceptor" evidence="10">
    <location>
        <position position="280"/>
    </location>
</feature>
<comment type="caution">
    <text evidence="14">The sequence shown here is derived from an EMBL/GenBank/DDBJ whole genome shotgun (WGS) entry which is preliminary data.</text>
</comment>
<feature type="binding site" evidence="11">
    <location>
        <position position="257"/>
    </location>
    <ligand>
        <name>substrate</name>
    </ligand>
</feature>
<dbReference type="PIRSF" id="PIRSF038994">
    <property type="entry name" value="NagA"/>
    <property type="match status" value="1"/>
</dbReference>
<dbReference type="InterPro" id="IPR011059">
    <property type="entry name" value="Metal-dep_hydrolase_composite"/>
</dbReference>
<dbReference type="FunFam" id="3.20.20.140:FF:000004">
    <property type="entry name" value="N-acetylglucosamine-6-phosphate deacetylase"/>
    <property type="match status" value="1"/>
</dbReference>
<evidence type="ECO:0000256" key="10">
    <source>
        <dbReference type="PIRSR" id="PIRSR038994-1"/>
    </source>
</evidence>
<dbReference type="InterPro" id="IPR006680">
    <property type="entry name" value="Amidohydro-rel"/>
</dbReference>
<evidence type="ECO:0000256" key="8">
    <source>
        <dbReference type="ARBA" id="ARBA00060590"/>
    </source>
</evidence>
<dbReference type="SUPFAM" id="SSF51338">
    <property type="entry name" value="Composite domain of metallo-dependent hydrolases"/>
    <property type="match status" value="1"/>
</dbReference>
<dbReference type="Pfam" id="PF01979">
    <property type="entry name" value="Amidohydro_1"/>
    <property type="match status" value="1"/>
</dbReference>
<evidence type="ECO:0000256" key="4">
    <source>
        <dbReference type="ARBA" id="ARBA00022723"/>
    </source>
</evidence>
<dbReference type="PANTHER" id="PTHR11113">
    <property type="entry name" value="N-ACETYLGLUCOSAMINE-6-PHOSPHATE DEACETYLASE"/>
    <property type="match status" value="1"/>
</dbReference>
<dbReference type="InterPro" id="IPR003764">
    <property type="entry name" value="GlcNAc_6-P_deAcase"/>
</dbReference>
<proteinExistence type="inferred from homology"/>
<dbReference type="CDD" id="cd00854">
    <property type="entry name" value="NagA"/>
    <property type="match status" value="1"/>
</dbReference>
<organism evidence="14 15">
    <name type="scientific">Dictyobacter alpinus</name>
    <dbReference type="NCBI Taxonomy" id="2014873"/>
    <lineage>
        <taxon>Bacteria</taxon>
        <taxon>Bacillati</taxon>
        <taxon>Chloroflexota</taxon>
        <taxon>Ktedonobacteria</taxon>
        <taxon>Ktedonobacterales</taxon>
        <taxon>Dictyobacteraceae</taxon>
        <taxon>Dictyobacter</taxon>
    </lineage>
</organism>
<feature type="binding site" evidence="12">
    <location>
        <position position="135"/>
    </location>
    <ligand>
        <name>Zn(2+)</name>
        <dbReference type="ChEBI" id="CHEBI:29105"/>
    </ligand>
</feature>
<dbReference type="InterPro" id="IPR032466">
    <property type="entry name" value="Metal_Hydrolase"/>
</dbReference>
<feature type="binding site" evidence="12">
    <location>
        <position position="201"/>
    </location>
    <ligand>
        <name>Zn(2+)</name>
        <dbReference type="ChEBI" id="CHEBI:29105"/>
    </ligand>
</feature>
<feature type="binding site" evidence="11">
    <location>
        <position position="233"/>
    </location>
    <ligand>
        <name>substrate</name>
    </ligand>
</feature>
<feature type="binding site" evidence="11">
    <location>
        <begin position="313"/>
        <end position="315"/>
    </location>
    <ligand>
        <name>substrate</name>
    </ligand>
</feature>
<evidence type="ECO:0000313" key="14">
    <source>
        <dbReference type="EMBL" id="GCE26900.1"/>
    </source>
</evidence>
<dbReference type="Proteomes" id="UP000287171">
    <property type="component" value="Unassembled WGS sequence"/>
</dbReference>
<dbReference type="OrthoDB" id="9776488at2"/>
<comment type="cofactor">
    <cofactor evidence="12">
        <name>a divalent metal cation</name>
        <dbReference type="ChEBI" id="CHEBI:60240"/>
    </cofactor>
    <text evidence="12">Binds 1 divalent metal cation per subunit.</text>
</comment>
<dbReference type="PANTHER" id="PTHR11113:SF14">
    <property type="entry name" value="N-ACETYLGLUCOSAMINE-6-PHOSPHATE DEACETYLASE"/>
    <property type="match status" value="1"/>
</dbReference>
<evidence type="ECO:0000256" key="9">
    <source>
        <dbReference type="PIRNR" id="PIRNR038994"/>
    </source>
</evidence>
<protein>
    <recommendedName>
        <fullName evidence="3">N-acetylglucosamine-6-phosphate deacetylase</fullName>
        <ecNumber evidence="2">3.5.1.25</ecNumber>
    </recommendedName>
</protein>
<name>A0A402B6E3_9CHLR</name>
<dbReference type="EC" id="3.5.1.25" evidence="2"/>
<dbReference type="AlphaFoldDB" id="A0A402B6E3"/>
<dbReference type="GO" id="GO:0008448">
    <property type="term" value="F:N-acetylglucosamine-6-phosphate deacetylase activity"/>
    <property type="evidence" value="ECO:0007669"/>
    <property type="project" value="UniProtKB-EC"/>
</dbReference>
<feature type="binding site" evidence="12">
    <location>
        <position position="222"/>
    </location>
    <ligand>
        <name>Zn(2+)</name>
        <dbReference type="ChEBI" id="CHEBI:29105"/>
    </ligand>
</feature>
<comment type="similarity">
    <text evidence="1 9">Belongs to the metallo-dependent hydrolases superfamily. NagA family.</text>
</comment>
<dbReference type="Gene3D" id="2.30.40.10">
    <property type="entry name" value="Urease, subunit C, domain 1"/>
    <property type="match status" value="1"/>
</dbReference>
<reference evidence="15" key="1">
    <citation type="submission" date="2018-12" db="EMBL/GenBank/DDBJ databases">
        <title>Tengunoibacter tsumagoiensis gen. nov., sp. nov., Dictyobacter kobayashii sp. nov., D. alpinus sp. nov., and D. joshuensis sp. nov. and description of Dictyobacteraceae fam. nov. within the order Ktedonobacterales isolated from Tengu-no-mugimeshi.</title>
        <authorList>
            <person name="Wang C.M."/>
            <person name="Zheng Y."/>
            <person name="Sakai Y."/>
            <person name="Toyoda A."/>
            <person name="Minakuchi Y."/>
            <person name="Abe K."/>
            <person name="Yokota A."/>
            <person name="Yabe S."/>
        </authorList>
    </citation>
    <scope>NUCLEOTIDE SEQUENCE [LARGE SCALE GENOMIC DNA]</scope>
    <source>
        <strain evidence="15">Uno16</strain>
    </source>
</reference>
<keyword evidence="15" id="KW-1185">Reference proteome</keyword>
<evidence type="ECO:0000256" key="3">
    <source>
        <dbReference type="ARBA" id="ARBA00018029"/>
    </source>
</evidence>
<evidence type="ECO:0000256" key="6">
    <source>
        <dbReference type="ARBA" id="ARBA00023277"/>
    </source>
</evidence>
<keyword evidence="5 9" id="KW-0378">Hydrolase</keyword>
<accession>A0A402B6E3</accession>
<dbReference type="SUPFAM" id="SSF51556">
    <property type="entry name" value="Metallo-dependent hydrolases"/>
    <property type="match status" value="1"/>
</dbReference>
<evidence type="ECO:0000256" key="7">
    <source>
        <dbReference type="ARBA" id="ARBA00047647"/>
    </source>
</evidence>
<dbReference type="GO" id="GO:0046872">
    <property type="term" value="F:metal ion binding"/>
    <property type="evidence" value="ECO:0007669"/>
    <property type="project" value="UniProtKB-KW"/>
</dbReference>
<dbReference type="Gene3D" id="3.20.20.140">
    <property type="entry name" value="Metal-dependent hydrolases"/>
    <property type="match status" value="1"/>
</dbReference>
<keyword evidence="6 9" id="KW-0119">Carbohydrate metabolism</keyword>
<gene>
    <name evidence="14" type="ORF">KDA_23840</name>
</gene>
<evidence type="ECO:0000256" key="11">
    <source>
        <dbReference type="PIRSR" id="PIRSR038994-2"/>
    </source>
</evidence>
<sequence>MRFTLHGAHLVDATMDVERGDLVVDGRQIQSVEQSAGPEDGAQVVDATDSIILPGFIEVHTHGGGGFNLHTTDVEEIRSYQRWIPVTGVTSFLVAVVGTPGALPEQQLNTAVEAIEQARKNPQEPGAEPMGIHLEGPYISLEKRGAHPPVWLRKPDEEETEFIMDLTRGHLQLITIAPELPGAHDMIRTLVEAGVTVSIGHTDTDYDQAREAIKLGITHATHCFNAMRQLKHREPGPLAAIVQADQVLGEIIGDGIHVHPAMMDILVRLLGPQRTIVVTDALAGAGIPDATFEFAGQQARVICGAARLSDGTLTGSVLTMDQAMRNMLDITHVTLSEVSGMLSYNPARSAHVAERKGLLKAGYDADLVIYNKSLELQATICNGQIGYATDEWRQRLNKQ</sequence>
<comment type="catalytic activity">
    <reaction evidence="7">
        <text>N-acetyl-D-glucosamine 6-phosphate + H2O = D-glucosamine 6-phosphate + acetate</text>
        <dbReference type="Rhea" id="RHEA:22936"/>
        <dbReference type="ChEBI" id="CHEBI:15377"/>
        <dbReference type="ChEBI" id="CHEBI:30089"/>
        <dbReference type="ChEBI" id="CHEBI:57513"/>
        <dbReference type="ChEBI" id="CHEBI:58725"/>
        <dbReference type="EC" id="3.5.1.25"/>
    </reaction>
</comment>
<evidence type="ECO:0000256" key="1">
    <source>
        <dbReference type="ARBA" id="ARBA00010716"/>
    </source>
</evidence>
<evidence type="ECO:0000259" key="13">
    <source>
        <dbReference type="Pfam" id="PF01979"/>
    </source>
</evidence>
<evidence type="ECO:0000313" key="15">
    <source>
        <dbReference type="Proteomes" id="UP000287171"/>
    </source>
</evidence>
<evidence type="ECO:0000256" key="12">
    <source>
        <dbReference type="PIRSR" id="PIRSR038994-3"/>
    </source>
</evidence>
<dbReference type="GO" id="GO:0006046">
    <property type="term" value="P:N-acetylglucosamine catabolic process"/>
    <property type="evidence" value="ECO:0007669"/>
    <property type="project" value="TreeGrafter"/>
</dbReference>
<comment type="pathway">
    <text evidence="8">Amino-sugar metabolism; N-acetylneuraminate degradation; D-fructose 6-phosphate from N-acetylneuraminate: step 4/5.</text>
</comment>
<dbReference type="EMBL" id="BIFT01000001">
    <property type="protein sequence ID" value="GCE26900.1"/>
    <property type="molecule type" value="Genomic_DNA"/>
</dbReference>
<evidence type="ECO:0000256" key="2">
    <source>
        <dbReference type="ARBA" id="ARBA00011899"/>
    </source>
</evidence>
<keyword evidence="4 12" id="KW-0479">Metal-binding</keyword>
<dbReference type="NCBIfam" id="TIGR00221">
    <property type="entry name" value="nagA"/>
    <property type="match status" value="1"/>
</dbReference>
<dbReference type="RefSeq" id="WP_126627310.1">
    <property type="nucleotide sequence ID" value="NZ_BIFT01000001.1"/>
</dbReference>
<evidence type="ECO:0000256" key="5">
    <source>
        <dbReference type="ARBA" id="ARBA00022801"/>
    </source>
</evidence>
<feature type="binding site" evidence="11">
    <location>
        <position position="146"/>
    </location>
    <ligand>
        <name>substrate</name>
    </ligand>
</feature>
<feature type="binding site" evidence="11">
    <location>
        <begin position="225"/>
        <end position="226"/>
    </location>
    <ligand>
        <name>substrate</name>
    </ligand>
</feature>